<reference evidence="1 2" key="1">
    <citation type="journal article" date="2010" name="J. Bacteriol.">
        <title>Genome sequence of the oligotrophic marine Gammaproteobacterium HTCC2143, isolated from the Oregon Coast.</title>
        <authorList>
            <person name="Oh H.M."/>
            <person name="Kang I."/>
            <person name="Ferriera S."/>
            <person name="Giovannoni S.J."/>
            <person name="Cho J.C."/>
        </authorList>
    </citation>
    <scope>NUCLEOTIDE SEQUENCE [LARGE SCALE GENOMIC DNA]</scope>
    <source>
        <strain evidence="1 2">HTCC2143</strain>
    </source>
</reference>
<dbReference type="Proteomes" id="UP000004931">
    <property type="component" value="Unassembled WGS sequence"/>
</dbReference>
<proteinExistence type="predicted"/>
<accession>A0Y8F0</accession>
<dbReference type="STRING" id="247633.GP2143_14151"/>
<name>A0Y8F0_9GAMM</name>
<dbReference type="SUPFAM" id="SSF52096">
    <property type="entry name" value="ClpP/crotonase"/>
    <property type="match status" value="1"/>
</dbReference>
<evidence type="ECO:0008006" key="3">
    <source>
        <dbReference type="Google" id="ProtNLM"/>
    </source>
</evidence>
<evidence type="ECO:0000313" key="2">
    <source>
        <dbReference type="Proteomes" id="UP000004931"/>
    </source>
</evidence>
<dbReference type="Gene3D" id="3.90.226.10">
    <property type="entry name" value="2-enoyl-CoA Hydratase, Chain A, domain 1"/>
    <property type="match status" value="1"/>
</dbReference>
<dbReference type="InterPro" id="IPR029045">
    <property type="entry name" value="ClpP/crotonase-like_dom_sf"/>
</dbReference>
<organism evidence="1 2">
    <name type="scientific">marine gamma proteobacterium HTCC2143</name>
    <dbReference type="NCBI Taxonomy" id="247633"/>
    <lineage>
        <taxon>Bacteria</taxon>
        <taxon>Pseudomonadati</taxon>
        <taxon>Pseudomonadota</taxon>
        <taxon>Gammaproteobacteria</taxon>
        <taxon>Cellvibrionales</taxon>
        <taxon>Spongiibacteraceae</taxon>
        <taxon>BD1-7 clade</taxon>
    </lineage>
</organism>
<dbReference type="EMBL" id="AAVT01000001">
    <property type="protein sequence ID" value="EAW32404.1"/>
    <property type="molecule type" value="Genomic_DNA"/>
</dbReference>
<keyword evidence="2" id="KW-1185">Reference proteome</keyword>
<sequence>MWDPKYITLEMSENVGIVAFSNPPYNLFNLQALEELQWTFRKLDADNECRAIVLAA</sequence>
<dbReference type="AlphaFoldDB" id="A0Y8F0"/>
<gene>
    <name evidence="1" type="ORF">GP2143_14151</name>
</gene>
<protein>
    <recommendedName>
        <fullName evidence="3">Enoyl-CoA hydratase</fullName>
    </recommendedName>
</protein>
<comment type="caution">
    <text evidence="1">The sequence shown here is derived from an EMBL/GenBank/DDBJ whole genome shotgun (WGS) entry which is preliminary data.</text>
</comment>
<evidence type="ECO:0000313" key="1">
    <source>
        <dbReference type="EMBL" id="EAW32404.1"/>
    </source>
</evidence>